<keyword evidence="2" id="KW-1185">Reference proteome</keyword>
<organism evidence="1 2">
    <name type="scientific">Halotalea alkalilenta</name>
    <dbReference type="NCBI Taxonomy" id="376489"/>
    <lineage>
        <taxon>Bacteria</taxon>
        <taxon>Pseudomonadati</taxon>
        <taxon>Pseudomonadota</taxon>
        <taxon>Gammaproteobacteria</taxon>
        <taxon>Oceanospirillales</taxon>
        <taxon>Halomonadaceae</taxon>
        <taxon>Halotalea</taxon>
    </lineage>
</organism>
<evidence type="ECO:0000313" key="2">
    <source>
        <dbReference type="Proteomes" id="UP000077875"/>
    </source>
</evidence>
<gene>
    <name evidence="1" type="ORF">A5892_11620</name>
</gene>
<dbReference type="STRING" id="376489.A5892_11620"/>
<dbReference type="Proteomes" id="UP000077875">
    <property type="component" value="Chromosome"/>
</dbReference>
<accession>A0A172YG38</accession>
<sequence>MPRRYSGYREDRDVARGVLLIIALTCSACTSLDWHRPNSTHQDLAGDQADCQAFVDSGLRRASLDNEFGLGLSISTMGIGTRFYTNPGDSSVDNCLNQMGWTLAPR</sequence>
<dbReference type="KEGG" id="haa:A5892_11620"/>
<reference evidence="1 2" key="1">
    <citation type="submission" date="2016-04" db="EMBL/GenBank/DDBJ databases">
        <title>Complete Genome Sequence of Halotalea alkalilenta IHB B 13600.</title>
        <authorList>
            <person name="Swarnkar M.K."/>
            <person name="Sharma A."/>
            <person name="Kaushal K."/>
            <person name="Soni R."/>
            <person name="Rana S."/>
            <person name="Singh A.K."/>
            <person name="Gulati A."/>
        </authorList>
    </citation>
    <scope>NUCLEOTIDE SEQUENCE [LARGE SCALE GENOMIC DNA]</scope>
    <source>
        <strain evidence="1 2">IHB B 13600</strain>
    </source>
</reference>
<dbReference type="AlphaFoldDB" id="A0A172YG38"/>
<proteinExistence type="predicted"/>
<protein>
    <submittedName>
        <fullName evidence="1">Uncharacterized protein</fullName>
    </submittedName>
</protein>
<dbReference type="EMBL" id="CP015243">
    <property type="protein sequence ID" value="ANF58032.1"/>
    <property type="molecule type" value="Genomic_DNA"/>
</dbReference>
<name>A0A172YG38_9GAMM</name>
<evidence type="ECO:0000313" key="1">
    <source>
        <dbReference type="EMBL" id="ANF58032.1"/>
    </source>
</evidence>